<dbReference type="Gene3D" id="3.80.10.10">
    <property type="entry name" value="Ribonuclease Inhibitor"/>
    <property type="match status" value="1"/>
</dbReference>
<evidence type="ECO:0000313" key="3">
    <source>
        <dbReference type="EMBL" id="KAG9439615.1"/>
    </source>
</evidence>
<dbReference type="SUPFAM" id="SSF81383">
    <property type="entry name" value="F-box domain"/>
    <property type="match status" value="1"/>
</dbReference>
<dbReference type="InterPro" id="IPR032675">
    <property type="entry name" value="LRR_dom_sf"/>
</dbReference>
<dbReference type="Proteomes" id="UP000825729">
    <property type="component" value="Unassembled WGS sequence"/>
</dbReference>
<dbReference type="EMBL" id="JAINDJ010000008">
    <property type="protein sequence ID" value="KAG9439615.1"/>
    <property type="molecule type" value="Genomic_DNA"/>
</dbReference>
<reference evidence="3 4" key="1">
    <citation type="submission" date="2021-07" db="EMBL/GenBank/DDBJ databases">
        <title>The Aristolochia fimbriata genome: insights into angiosperm evolution, floral development and chemical biosynthesis.</title>
        <authorList>
            <person name="Jiao Y."/>
        </authorList>
    </citation>
    <scope>NUCLEOTIDE SEQUENCE [LARGE SCALE GENOMIC DNA]</scope>
    <source>
        <strain evidence="3">IBCAS-2021</strain>
        <tissue evidence="3">Leaf</tissue>
    </source>
</reference>
<protein>
    <recommendedName>
        <fullName evidence="2">F-box domain-containing protein</fullName>
    </recommendedName>
</protein>
<proteinExistence type="predicted"/>
<evidence type="ECO:0000256" key="1">
    <source>
        <dbReference type="SAM" id="MobiDB-lite"/>
    </source>
</evidence>
<dbReference type="InterPro" id="IPR036047">
    <property type="entry name" value="F-box-like_dom_sf"/>
</dbReference>
<evidence type="ECO:0000313" key="4">
    <source>
        <dbReference type="Proteomes" id="UP000825729"/>
    </source>
</evidence>
<dbReference type="Pfam" id="PF00646">
    <property type="entry name" value="F-box"/>
    <property type="match status" value="1"/>
</dbReference>
<feature type="compositionally biased region" description="Acidic residues" evidence="1">
    <location>
        <begin position="157"/>
        <end position="267"/>
    </location>
</feature>
<organism evidence="3 4">
    <name type="scientific">Aristolochia fimbriata</name>
    <name type="common">White veined hardy Dutchman's pipe vine</name>
    <dbReference type="NCBI Taxonomy" id="158543"/>
    <lineage>
        <taxon>Eukaryota</taxon>
        <taxon>Viridiplantae</taxon>
        <taxon>Streptophyta</taxon>
        <taxon>Embryophyta</taxon>
        <taxon>Tracheophyta</taxon>
        <taxon>Spermatophyta</taxon>
        <taxon>Magnoliopsida</taxon>
        <taxon>Magnoliidae</taxon>
        <taxon>Piperales</taxon>
        <taxon>Aristolochiaceae</taxon>
        <taxon>Aristolochia</taxon>
    </lineage>
</organism>
<feature type="compositionally biased region" description="Acidic residues" evidence="1">
    <location>
        <begin position="281"/>
        <end position="311"/>
    </location>
</feature>
<comment type="caution">
    <text evidence="3">The sequence shown here is derived from an EMBL/GenBank/DDBJ whole genome shotgun (WGS) entry which is preliminary data.</text>
</comment>
<sequence length="311" mass="36194">MEYSASRERSEWDCIFINGEDEEGKWKLLLPELLQMIFEKVSLEERILCLPFICKSWQKASRSPGCWKSLDFRQLSRPEFSARFCRAYDIMNGRFSFSGLLKLLASFGEVAVQELVLRKADHITSDALAYALEKCPGVKIEWADEEEVEVNEVQLLNEDEDDYGGVDWGEDEDDVEEEDEVIEEEVVAEEEEEVEEEESEEEAEEEESEEEAEEEESEEVEEEESEEVEEEEGEEEVVVNHEEESEGLEDEDVEVPVNEDDNEVVNEDGEHHESNGTNVSYDDDNYDDEFDNDYDDYGDDDDNYDDNDDYE</sequence>
<dbReference type="AlphaFoldDB" id="A0AAV7DUH8"/>
<accession>A0AAV7DUH8</accession>
<gene>
    <name evidence="3" type="ORF">H6P81_019780</name>
</gene>
<dbReference type="InterPro" id="IPR001810">
    <property type="entry name" value="F-box_dom"/>
</dbReference>
<keyword evidence="4" id="KW-1185">Reference proteome</keyword>
<evidence type="ECO:0000259" key="2">
    <source>
        <dbReference type="Pfam" id="PF00646"/>
    </source>
</evidence>
<feature type="region of interest" description="Disordered" evidence="1">
    <location>
        <begin position="155"/>
        <end position="311"/>
    </location>
</feature>
<name>A0AAV7DUH8_ARIFI</name>
<feature type="domain" description="F-box" evidence="2">
    <location>
        <begin position="30"/>
        <end position="68"/>
    </location>
</feature>